<dbReference type="GO" id="GO:0022857">
    <property type="term" value="F:transmembrane transporter activity"/>
    <property type="evidence" value="ECO:0007669"/>
    <property type="project" value="InterPro"/>
</dbReference>
<dbReference type="AlphaFoldDB" id="A0A4Q7TYN3"/>
<reference evidence="9 10" key="1">
    <citation type="journal article" date="2015" name="Stand. Genomic Sci.">
        <title>Genomic Encyclopedia of Bacterial and Archaeal Type Strains, Phase III: the genomes of soil and plant-associated and newly described type strains.</title>
        <authorList>
            <person name="Whitman W.B."/>
            <person name="Woyke T."/>
            <person name="Klenk H.P."/>
            <person name="Zhou Y."/>
            <person name="Lilburn T.G."/>
            <person name="Beck B.J."/>
            <person name="De Vos P."/>
            <person name="Vandamme P."/>
            <person name="Eisen J.A."/>
            <person name="Garrity G."/>
            <person name="Hugenholtz P."/>
            <person name="Kyrpides N.C."/>
        </authorList>
    </citation>
    <scope>NUCLEOTIDE SEQUENCE [LARGE SCALE GENOMIC DNA]</scope>
    <source>
        <strain evidence="9 10">RF6</strain>
    </source>
</reference>
<dbReference type="GO" id="GO:0006865">
    <property type="term" value="P:amino acid transport"/>
    <property type="evidence" value="ECO:0007669"/>
    <property type="project" value="TreeGrafter"/>
</dbReference>
<comment type="subcellular location">
    <subcellularLocation>
        <location evidence="1 7">Cell membrane</location>
        <topology evidence="1 7">Multi-pass membrane protein</topology>
    </subcellularLocation>
</comment>
<name>A0A4Q7TYN3_9MICO</name>
<keyword evidence="5 7" id="KW-1133">Transmembrane helix</keyword>
<sequence>MTAQATVLYDAPGPKARTRSRLISVVGILALLGLLGWIVYRLSIPQVAANGAETLPILAPERWEPLGDVRVWEQIARGVGATLAAALVAMVGALILAVLLAFGRLATNPLIRVPVTVVLEFFRGMPVLLMMLFILLVASTGAFWAVVIALVVYNGSILGEALRAGIISLGKGQREAGLSIGLTPTRTRLLIELPQAFTQMLPIIMAQLVVLLKDTSLGYIVGYYELLRTVTNLSTFFGNQYQFTFWFVGAAVYLVINLLVSMLGRRAARVVEAKRA</sequence>
<evidence type="ECO:0000256" key="4">
    <source>
        <dbReference type="ARBA" id="ARBA00022692"/>
    </source>
</evidence>
<feature type="domain" description="ABC transmembrane type-1" evidence="8">
    <location>
        <begin position="79"/>
        <end position="264"/>
    </location>
</feature>
<keyword evidence="4 7" id="KW-0812">Transmembrane</keyword>
<dbReference type="NCBIfam" id="TIGR01726">
    <property type="entry name" value="HEQRo_perm_3TM"/>
    <property type="match status" value="1"/>
</dbReference>
<evidence type="ECO:0000256" key="7">
    <source>
        <dbReference type="RuleBase" id="RU363032"/>
    </source>
</evidence>
<dbReference type="Proteomes" id="UP000291832">
    <property type="component" value="Unassembled WGS sequence"/>
</dbReference>
<evidence type="ECO:0000256" key="5">
    <source>
        <dbReference type="ARBA" id="ARBA00022989"/>
    </source>
</evidence>
<dbReference type="EMBL" id="SHKI01000004">
    <property type="protein sequence ID" value="RZT66301.1"/>
    <property type="molecule type" value="Genomic_DNA"/>
</dbReference>
<feature type="transmembrane region" description="Helical" evidence="7">
    <location>
        <begin position="83"/>
        <end position="107"/>
    </location>
</feature>
<evidence type="ECO:0000259" key="8">
    <source>
        <dbReference type="PROSITE" id="PS50928"/>
    </source>
</evidence>
<evidence type="ECO:0000313" key="9">
    <source>
        <dbReference type="EMBL" id="RZT66301.1"/>
    </source>
</evidence>
<dbReference type="PANTHER" id="PTHR30614:SF21">
    <property type="entry name" value="AMINO ACID ABC TRANSPORTER PERMEASE"/>
    <property type="match status" value="1"/>
</dbReference>
<evidence type="ECO:0000256" key="1">
    <source>
        <dbReference type="ARBA" id="ARBA00004651"/>
    </source>
</evidence>
<dbReference type="OrthoDB" id="4543034at2"/>
<comment type="caution">
    <text evidence="9">The sequence shown here is derived from an EMBL/GenBank/DDBJ whole genome shotgun (WGS) entry which is preliminary data.</text>
</comment>
<dbReference type="Pfam" id="PF00528">
    <property type="entry name" value="BPD_transp_1"/>
    <property type="match status" value="1"/>
</dbReference>
<organism evidence="9 10">
    <name type="scientific">Leucobacter luti</name>
    <dbReference type="NCBI Taxonomy" id="340320"/>
    <lineage>
        <taxon>Bacteria</taxon>
        <taxon>Bacillati</taxon>
        <taxon>Actinomycetota</taxon>
        <taxon>Actinomycetes</taxon>
        <taxon>Micrococcales</taxon>
        <taxon>Microbacteriaceae</taxon>
        <taxon>Leucobacter</taxon>
    </lineage>
</organism>
<dbReference type="SUPFAM" id="SSF161098">
    <property type="entry name" value="MetI-like"/>
    <property type="match status" value="1"/>
</dbReference>
<comment type="similarity">
    <text evidence="7">Belongs to the binding-protein-dependent transport system permease family.</text>
</comment>
<keyword evidence="6 7" id="KW-0472">Membrane</keyword>
<gene>
    <name evidence="9" type="ORF">EV139_1737</name>
</gene>
<feature type="transmembrane region" description="Helical" evidence="7">
    <location>
        <begin position="244"/>
        <end position="264"/>
    </location>
</feature>
<evidence type="ECO:0000256" key="6">
    <source>
        <dbReference type="ARBA" id="ARBA00023136"/>
    </source>
</evidence>
<evidence type="ECO:0000256" key="3">
    <source>
        <dbReference type="ARBA" id="ARBA00022475"/>
    </source>
</evidence>
<dbReference type="InterPro" id="IPR010065">
    <property type="entry name" value="AA_ABC_transptr_permease_3TM"/>
</dbReference>
<feature type="transmembrane region" description="Helical" evidence="7">
    <location>
        <begin position="127"/>
        <end position="153"/>
    </location>
</feature>
<dbReference type="PROSITE" id="PS50928">
    <property type="entry name" value="ABC_TM1"/>
    <property type="match status" value="1"/>
</dbReference>
<keyword evidence="10" id="KW-1185">Reference proteome</keyword>
<evidence type="ECO:0000313" key="10">
    <source>
        <dbReference type="Proteomes" id="UP000291832"/>
    </source>
</evidence>
<accession>A0A4Q7TYN3</accession>
<dbReference type="PANTHER" id="PTHR30614">
    <property type="entry name" value="MEMBRANE COMPONENT OF AMINO ACID ABC TRANSPORTER"/>
    <property type="match status" value="1"/>
</dbReference>
<dbReference type="CDD" id="cd06261">
    <property type="entry name" value="TM_PBP2"/>
    <property type="match status" value="1"/>
</dbReference>
<protein>
    <submittedName>
        <fullName evidence="9">Amino acid ABC transporter membrane protein 2 (PAAT family)</fullName>
    </submittedName>
</protein>
<dbReference type="Gene3D" id="1.10.3720.10">
    <property type="entry name" value="MetI-like"/>
    <property type="match status" value="1"/>
</dbReference>
<keyword evidence="3" id="KW-1003">Cell membrane</keyword>
<proteinExistence type="inferred from homology"/>
<feature type="transmembrane region" description="Helical" evidence="7">
    <location>
        <begin position="22"/>
        <end position="40"/>
    </location>
</feature>
<dbReference type="InterPro" id="IPR000515">
    <property type="entry name" value="MetI-like"/>
</dbReference>
<evidence type="ECO:0000256" key="2">
    <source>
        <dbReference type="ARBA" id="ARBA00022448"/>
    </source>
</evidence>
<dbReference type="GO" id="GO:0043190">
    <property type="term" value="C:ATP-binding cassette (ABC) transporter complex"/>
    <property type="evidence" value="ECO:0007669"/>
    <property type="project" value="InterPro"/>
</dbReference>
<dbReference type="InterPro" id="IPR035906">
    <property type="entry name" value="MetI-like_sf"/>
</dbReference>
<dbReference type="RefSeq" id="WP_130453896.1">
    <property type="nucleotide sequence ID" value="NZ_QYAG01000001.1"/>
</dbReference>
<dbReference type="InterPro" id="IPR043429">
    <property type="entry name" value="ArtM/GltK/GlnP/TcyL/YhdX-like"/>
</dbReference>
<keyword evidence="2 7" id="KW-0813">Transport</keyword>